<keyword evidence="2" id="KW-1185">Reference proteome</keyword>
<dbReference type="EMBL" id="MNPL01016454">
    <property type="protein sequence ID" value="OQR70732.1"/>
    <property type="molecule type" value="Genomic_DNA"/>
</dbReference>
<dbReference type="Proteomes" id="UP000192247">
    <property type="component" value="Unassembled WGS sequence"/>
</dbReference>
<name>A0A1V9XBL5_9ACAR</name>
<sequence length="73" mass="8377">MGARVKSAPRLPEIMAPLCSFAQRRLRRRELCLFVVKTESNASVSWVDGRESLDFSWGSWIARNHGARKYARP</sequence>
<accession>A0A1V9XBL5</accession>
<dbReference type="AlphaFoldDB" id="A0A1V9XBL5"/>
<gene>
    <name evidence="1" type="ORF">BIW11_04107</name>
</gene>
<comment type="caution">
    <text evidence="1">The sequence shown here is derived from an EMBL/GenBank/DDBJ whole genome shotgun (WGS) entry which is preliminary data.</text>
</comment>
<evidence type="ECO:0000313" key="1">
    <source>
        <dbReference type="EMBL" id="OQR70732.1"/>
    </source>
</evidence>
<proteinExistence type="predicted"/>
<protein>
    <submittedName>
        <fullName evidence="1">Uncharacterized protein</fullName>
    </submittedName>
</protein>
<organism evidence="1 2">
    <name type="scientific">Tropilaelaps mercedesae</name>
    <dbReference type="NCBI Taxonomy" id="418985"/>
    <lineage>
        <taxon>Eukaryota</taxon>
        <taxon>Metazoa</taxon>
        <taxon>Ecdysozoa</taxon>
        <taxon>Arthropoda</taxon>
        <taxon>Chelicerata</taxon>
        <taxon>Arachnida</taxon>
        <taxon>Acari</taxon>
        <taxon>Parasitiformes</taxon>
        <taxon>Mesostigmata</taxon>
        <taxon>Gamasina</taxon>
        <taxon>Dermanyssoidea</taxon>
        <taxon>Laelapidae</taxon>
        <taxon>Tropilaelaps</taxon>
    </lineage>
</organism>
<evidence type="ECO:0000313" key="2">
    <source>
        <dbReference type="Proteomes" id="UP000192247"/>
    </source>
</evidence>
<dbReference type="InParanoid" id="A0A1V9XBL5"/>
<reference evidence="1 2" key="1">
    <citation type="journal article" date="2017" name="Gigascience">
        <title>Draft genome of the honey bee ectoparasitic mite, Tropilaelaps mercedesae, is shaped by the parasitic life history.</title>
        <authorList>
            <person name="Dong X."/>
            <person name="Armstrong S.D."/>
            <person name="Xia D."/>
            <person name="Makepeace B.L."/>
            <person name="Darby A.C."/>
            <person name="Kadowaki T."/>
        </authorList>
    </citation>
    <scope>NUCLEOTIDE SEQUENCE [LARGE SCALE GENOMIC DNA]</scope>
    <source>
        <strain evidence="1">Wuxi-XJTLU</strain>
    </source>
</reference>